<dbReference type="RefSeq" id="XP_033238887.1">
    <property type="nucleotide sequence ID" value="XM_033382996.1"/>
</dbReference>
<dbReference type="AlphaFoldDB" id="A0A6I8W6G0"/>
<evidence type="ECO:0000256" key="1">
    <source>
        <dbReference type="SAM" id="MobiDB-lite"/>
    </source>
</evidence>
<dbReference type="KEGG" id="dpo:117184606"/>
<feature type="compositionally biased region" description="Acidic residues" evidence="1">
    <location>
        <begin position="91"/>
        <end position="101"/>
    </location>
</feature>
<accession>A0A6I8W6G0</accession>
<dbReference type="InParanoid" id="A0A6I8W6G0"/>
<keyword evidence="2" id="KW-1185">Reference proteome</keyword>
<gene>
    <name evidence="3" type="primary">LOC117184606</name>
</gene>
<proteinExistence type="predicted"/>
<sequence length="111" mass="12131">MMYIGQNWWLINETNSRLFSTHSTLPCEWHLQTPLVLGTTQNDLLAPHTRATSSAVSSSIKESAFTDSLTAASAATTAPYCPPAQHRAPDAEPEAEAEAEAEAAKHRLWPK</sequence>
<dbReference type="Proteomes" id="UP000001819">
    <property type="component" value="Chromosome X"/>
</dbReference>
<evidence type="ECO:0000313" key="3">
    <source>
        <dbReference type="RefSeq" id="XP_033238887.1"/>
    </source>
</evidence>
<reference evidence="3" key="1">
    <citation type="submission" date="2025-08" db="UniProtKB">
        <authorList>
            <consortium name="RefSeq"/>
        </authorList>
    </citation>
    <scope>IDENTIFICATION</scope>
    <source>
        <strain evidence="3">MV-25-SWS-2005</strain>
        <tissue evidence="3">Whole body</tissue>
    </source>
</reference>
<protein>
    <submittedName>
        <fullName evidence="3">Uncharacterized protein</fullName>
    </submittedName>
</protein>
<feature type="region of interest" description="Disordered" evidence="1">
    <location>
        <begin position="76"/>
        <end position="111"/>
    </location>
</feature>
<name>A0A6I8W6G0_DROPS</name>
<organism evidence="2 3">
    <name type="scientific">Drosophila pseudoobscura pseudoobscura</name>
    <name type="common">Fruit fly</name>
    <dbReference type="NCBI Taxonomy" id="46245"/>
    <lineage>
        <taxon>Eukaryota</taxon>
        <taxon>Metazoa</taxon>
        <taxon>Ecdysozoa</taxon>
        <taxon>Arthropoda</taxon>
        <taxon>Hexapoda</taxon>
        <taxon>Insecta</taxon>
        <taxon>Pterygota</taxon>
        <taxon>Neoptera</taxon>
        <taxon>Endopterygota</taxon>
        <taxon>Diptera</taxon>
        <taxon>Brachycera</taxon>
        <taxon>Muscomorpha</taxon>
        <taxon>Ephydroidea</taxon>
        <taxon>Drosophilidae</taxon>
        <taxon>Drosophila</taxon>
        <taxon>Sophophora</taxon>
    </lineage>
</organism>
<evidence type="ECO:0000313" key="2">
    <source>
        <dbReference type="Proteomes" id="UP000001819"/>
    </source>
</evidence>